<keyword evidence="2" id="KW-0547">Nucleotide-binding</keyword>
<dbReference type="InterPro" id="IPR000795">
    <property type="entry name" value="T_Tr_GTP-bd_dom"/>
</dbReference>
<dbReference type="InterPro" id="IPR027417">
    <property type="entry name" value="P-loop_NTPase"/>
</dbReference>
<dbReference type="PANTHER" id="PTHR43381:SF4">
    <property type="entry name" value="EUKARYOTIC TRANSLATION INITIATION FACTOR 5B"/>
    <property type="match status" value="1"/>
</dbReference>
<organism evidence="6 7">
    <name type="scientific">Nannochloropsis salina CCMP1776</name>
    <dbReference type="NCBI Taxonomy" id="1027361"/>
    <lineage>
        <taxon>Eukaryota</taxon>
        <taxon>Sar</taxon>
        <taxon>Stramenopiles</taxon>
        <taxon>Ochrophyta</taxon>
        <taxon>Eustigmatophyceae</taxon>
        <taxon>Eustigmatales</taxon>
        <taxon>Monodopsidaceae</taxon>
        <taxon>Microchloropsis</taxon>
        <taxon>Microchloropsis salina</taxon>
    </lineage>
</organism>
<feature type="compositionally biased region" description="Low complexity" evidence="4">
    <location>
        <begin position="1"/>
        <end position="13"/>
    </location>
</feature>
<dbReference type="Gene3D" id="2.40.30.10">
    <property type="entry name" value="Translation factors"/>
    <property type="match status" value="1"/>
</dbReference>
<dbReference type="Proteomes" id="UP000355283">
    <property type="component" value="Unassembled WGS sequence"/>
</dbReference>
<dbReference type="InterPro" id="IPR015760">
    <property type="entry name" value="TIF_IF2"/>
</dbReference>
<proteinExistence type="predicted"/>
<dbReference type="GO" id="GO:0003924">
    <property type="term" value="F:GTPase activity"/>
    <property type="evidence" value="ECO:0007669"/>
    <property type="project" value="InterPro"/>
</dbReference>
<feature type="compositionally biased region" description="Acidic residues" evidence="4">
    <location>
        <begin position="44"/>
        <end position="53"/>
    </location>
</feature>
<dbReference type="GO" id="GO:0005525">
    <property type="term" value="F:GTP binding"/>
    <property type="evidence" value="ECO:0007669"/>
    <property type="project" value="UniProtKB-KW"/>
</dbReference>
<feature type="compositionally biased region" description="Basic and acidic residues" evidence="4">
    <location>
        <begin position="31"/>
        <end position="43"/>
    </location>
</feature>
<feature type="compositionally biased region" description="Acidic residues" evidence="4">
    <location>
        <begin position="262"/>
        <end position="271"/>
    </location>
</feature>
<dbReference type="Gene3D" id="3.40.50.300">
    <property type="entry name" value="P-loop containing nucleotide triphosphate hydrolases"/>
    <property type="match status" value="1"/>
</dbReference>
<dbReference type="SUPFAM" id="SSF50447">
    <property type="entry name" value="Translation proteins"/>
    <property type="match status" value="1"/>
</dbReference>
<accession>A0A4D9CQN7</accession>
<feature type="compositionally biased region" description="Basic residues" evidence="4">
    <location>
        <begin position="66"/>
        <end position="77"/>
    </location>
</feature>
<evidence type="ECO:0000313" key="7">
    <source>
        <dbReference type="Proteomes" id="UP000355283"/>
    </source>
</evidence>
<feature type="region of interest" description="Disordered" evidence="4">
    <location>
        <begin position="26"/>
        <end position="170"/>
    </location>
</feature>
<evidence type="ECO:0000256" key="2">
    <source>
        <dbReference type="ARBA" id="ARBA00022741"/>
    </source>
</evidence>
<evidence type="ECO:0000256" key="3">
    <source>
        <dbReference type="ARBA" id="ARBA00023134"/>
    </source>
</evidence>
<dbReference type="GO" id="GO:0003743">
    <property type="term" value="F:translation initiation factor activity"/>
    <property type="evidence" value="ECO:0007669"/>
    <property type="project" value="TreeGrafter"/>
</dbReference>
<dbReference type="EMBL" id="SDOX01000155">
    <property type="protein sequence ID" value="TFJ80824.1"/>
    <property type="molecule type" value="Genomic_DNA"/>
</dbReference>
<name>A0A4D9CQN7_9STRA</name>
<dbReference type="InterPro" id="IPR009000">
    <property type="entry name" value="Transl_B-barrel_sf"/>
</dbReference>
<feature type="compositionally biased region" description="Basic residues" evidence="4">
    <location>
        <begin position="204"/>
        <end position="217"/>
    </location>
</feature>
<dbReference type="OrthoDB" id="4928at2759"/>
<protein>
    <recommendedName>
        <fullName evidence="5">Tr-type G domain-containing protein</fullName>
    </recommendedName>
</protein>
<gene>
    <name evidence="6" type="ORF">NSK_007824</name>
</gene>
<dbReference type="AlphaFoldDB" id="A0A4D9CQN7"/>
<keyword evidence="7" id="KW-1185">Reference proteome</keyword>
<feature type="domain" description="Tr-type G" evidence="5">
    <location>
        <begin position="332"/>
        <end position="421"/>
    </location>
</feature>
<keyword evidence="3" id="KW-0342">GTP-binding</keyword>
<evidence type="ECO:0000256" key="1">
    <source>
        <dbReference type="ARBA" id="ARBA00004229"/>
    </source>
</evidence>
<evidence type="ECO:0000313" key="6">
    <source>
        <dbReference type="EMBL" id="TFJ80824.1"/>
    </source>
</evidence>
<comment type="caution">
    <text evidence="6">The sequence shown here is derived from an EMBL/GenBank/DDBJ whole genome shotgun (WGS) entry which is preliminary data.</text>
</comment>
<sequence>MGPKKGTAGPAAAKTEDEDLDALLTQYKAEVGIKEGEDAAAAKEEEESDDEETAGGGKEEGEKKEDKKKKKKKKKPAERKEAAVADAKAAAGGKMSAQAKMILARQKALQEEEERLQQQREEEEKKIAAERAAEEAELAAKEEEKRLKKEKARAKMEKQKAEGTYMTKAQREKAMRARIALEQMKAAGMIAEGVGEGGAEGGGKPKRPVYGKKKKKPQPPPPPPPETAQEAPGQVPTSAVEEHGGEEEKEEGVGEGRGEAPAVDEDVPEDWESGPVEALAARVAHLDLQHHAHGYYEDEEDEMHKEREREREQYRLLGLARKKREDEERARHESFTNLRSRGSTLCDIAILVIDLMHGLEPQTIESLQLLRRKRTPFVVALNKVDRCYAWKSIPNGPFRASLEAQEENTRREFQDRTDRIIVQLMEQVSLPPSLPPSLLPSFPPSLPPSFAFLPLALALMSINSDLYWKNEDTAHTVSLVPTSVGGLVELGVVTSIQSNHKELQQVGKGIQAAIKIENTKNPNIMFGRHFTAENPVYSRITRESIDALKSHFKDELSNDDWRLVIDLKKVFGIL</sequence>
<dbReference type="SUPFAM" id="SSF52540">
    <property type="entry name" value="P-loop containing nucleoside triphosphate hydrolases"/>
    <property type="match status" value="1"/>
</dbReference>
<evidence type="ECO:0000256" key="4">
    <source>
        <dbReference type="SAM" id="MobiDB-lite"/>
    </source>
</evidence>
<feature type="compositionally biased region" description="Basic and acidic residues" evidence="4">
    <location>
        <begin position="115"/>
        <end position="161"/>
    </location>
</feature>
<comment type="subcellular location">
    <subcellularLocation>
        <location evidence="1">Plastid</location>
        <location evidence="1">Chloroplast</location>
    </subcellularLocation>
</comment>
<dbReference type="GO" id="GO:0005739">
    <property type="term" value="C:mitochondrion"/>
    <property type="evidence" value="ECO:0007669"/>
    <property type="project" value="TreeGrafter"/>
</dbReference>
<dbReference type="Pfam" id="PF00009">
    <property type="entry name" value="GTP_EFTU"/>
    <property type="match status" value="1"/>
</dbReference>
<feature type="compositionally biased region" description="Low complexity" evidence="4">
    <location>
        <begin position="84"/>
        <end position="107"/>
    </location>
</feature>
<reference evidence="6 7" key="1">
    <citation type="submission" date="2019-01" db="EMBL/GenBank/DDBJ databases">
        <title>Nuclear Genome Assembly of the Microalgal Biofuel strain Nannochloropsis salina CCMP1776.</title>
        <authorList>
            <person name="Hovde B."/>
        </authorList>
    </citation>
    <scope>NUCLEOTIDE SEQUENCE [LARGE SCALE GENOMIC DNA]</scope>
    <source>
        <strain evidence="6 7">CCMP1776</strain>
    </source>
</reference>
<evidence type="ECO:0000259" key="5">
    <source>
        <dbReference type="Pfam" id="PF00009"/>
    </source>
</evidence>
<dbReference type="PANTHER" id="PTHR43381">
    <property type="entry name" value="TRANSLATION INITIATION FACTOR IF-2-RELATED"/>
    <property type="match status" value="1"/>
</dbReference>
<feature type="region of interest" description="Disordered" evidence="4">
    <location>
        <begin position="193"/>
        <end position="271"/>
    </location>
</feature>
<feature type="region of interest" description="Disordered" evidence="4">
    <location>
        <begin position="1"/>
        <end position="20"/>
    </location>
</feature>
<dbReference type="GO" id="GO:0009507">
    <property type="term" value="C:chloroplast"/>
    <property type="evidence" value="ECO:0007669"/>
    <property type="project" value="UniProtKB-SubCell"/>
</dbReference>